<keyword evidence="10" id="KW-0067">ATP-binding</keyword>
<dbReference type="Gene3D" id="3.40.50.300">
    <property type="entry name" value="P-loop containing nucleotide triphosphate hydrolases"/>
    <property type="match status" value="2"/>
</dbReference>
<feature type="region of interest" description="Disordered" evidence="17">
    <location>
        <begin position="1044"/>
        <end position="1075"/>
    </location>
</feature>
<evidence type="ECO:0000313" key="25">
    <source>
        <dbReference type="EMBL" id="JAG83089.1"/>
    </source>
</evidence>
<dbReference type="SUPFAM" id="SSF101690">
    <property type="entry name" value="PAZ domain"/>
    <property type="match status" value="1"/>
</dbReference>
<dbReference type="PROSITE" id="PS50142">
    <property type="entry name" value="RNASE_3_2"/>
    <property type="match status" value="2"/>
</dbReference>
<evidence type="ECO:0000259" key="20">
    <source>
        <dbReference type="PROSITE" id="PS50821"/>
    </source>
</evidence>
<evidence type="ECO:0000259" key="22">
    <source>
        <dbReference type="PROSITE" id="PS51194"/>
    </source>
</evidence>
<dbReference type="PROSITE" id="PS00517">
    <property type="entry name" value="RNASE_3_1"/>
    <property type="match status" value="1"/>
</dbReference>
<dbReference type="InterPro" id="IPR048513">
    <property type="entry name" value="Dicer_PBD"/>
</dbReference>
<feature type="domain" description="RNase III" evidence="19">
    <location>
        <begin position="1199"/>
        <end position="1375"/>
    </location>
</feature>
<dbReference type="GO" id="GO:0003677">
    <property type="term" value="F:DNA binding"/>
    <property type="evidence" value="ECO:0007669"/>
    <property type="project" value="InterPro"/>
</dbReference>
<dbReference type="KEGG" id="fas:105265136"/>
<feature type="domain" description="Helicase ATP-binding" evidence="21">
    <location>
        <begin position="18"/>
        <end position="196"/>
    </location>
</feature>
<feature type="domain" description="DRBM" evidence="18">
    <location>
        <begin position="1637"/>
        <end position="1672"/>
    </location>
</feature>
<dbReference type="Proteomes" id="UP000694866">
    <property type="component" value="Unplaced"/>
</dbReference>
<dbReference type="GO" id="GO:0004386">
    <property type="term" value="F:helicase activity"/>
    <property type="evidence" value="ECO:0007669"/>
    <property type="project" value="UniProtKB-KW"/>
</dbReference>
<comment type="similarity">
    <text evidence="15 16">Belongs to the helicase family. Dicer subfamily.</text>
</comment>
<dbReference type="CTD" id="36993"/>
<dbReference type="InterPro" id="IPR038248">
    <property type="entry name" value="Dicer_dimer_sf"/>
</dbReference>
<dbReference type="GO" id="GO:0005737">
    <property type="term" value="C:cytoplasm"/>
    <property type="evidence" value="ECO:0007669"/>
    <property type="project" value="TreeGrafter"/>
</dbReference>
<dbReference type="GO" id="GO:0005634">
    <property type="term" value="C:nucleus"/>
    <property type="evidence" value="ECO:0007669"/>
    <property type="project" value="TreeGrafter"/>
</dbReference>
<feature type="domain" description="RNase III" evidence="19">
    <location>
        <begin position="1420"/>
        <end position="1579"/>
    </location>
</feature>
<dbReference type="Gene3D" id="1.10.1520.10">
    <property type="entry name" value="Ribonuclease III domain"/>
    <property type="match status" value="2"/>
</dbReference>
<keyword evidence="5" id="KW-0677">Repeat</keyword>
<dbReference type="GO" id="GO:0003723">
    <property type="term" value="F:RNA binding"/>
    <property type="evidence" value="ECO:0007669"/>
    <property type="project" value="UniProtKB-UniRule"/>
</dbReference>
<feature type="domain" description="PAZ" evidence="20">
    <location>
        <begin position="864"/>
        <end position="983"/>
    </location>
</feature>
<sequence length="1676" mass="191261">MESTETEEFTPRPYQVDLYERALIHNSILYLPTGAGKTYIAVMLIKALSPAVRIPFSEGGKRTIFAVNTVPLVIQQSGYIARHTGLACTGYSGDMKVDFWSGDKWKEEFEKNQVLVMTTQIFLDILEHGYMYLNRVNLLIFDECHRAVGDHTMRQIMRKFENYPENEQPRFLGTSATLLNSNVKLEKITESVHALEITLHSKIITVDTLTSVTGYGKPKEIFVEYGPVSRQFDPIISVELARMIEFLSSVVLEVPNRNEATSHIFQPQQRATKLKNIIVDIQQHIFSQDLYGGSRAILLHTLQLEKMKKSVNDADTLIVLNYLVSQFTFLRHVIENEINRQVLTEFEKITNYSSEKIMKLLELLRKYYNDYEGAKTTGINKFCCIVFVRRRFTAKVLYHILKNASQSSKRYAFIKSDYILGFSANPYKNSCEDICIQKWNREALIRFRNGLSNILISTDVLDEGIDIPLCSLVVRYDLSTDFRSYVQSKGRARSSRSNYVMMISSTDAQKERLQHQTYSRTEAILRTYLTGNTDARSLPIPDELKKFLYSTEIEPYVIVGSNGQLSSISDISAISLVHRYCTKLCGSKFVRCIPTVKNHKTNDEQKFLVSITMPITSPLREEIFGDIMPSITMAKRSAALKACIALHKCGELNDRLLPLDTKDIIEDTTLLLVNWKAEDNAALRSVPGTYACKRPHNLNHPEELCRAYPQPNVASYLHVINVQPNYPWPYQEKRHREQVFHNLLNEPSGFAILSSKKMSQVPGFPLFMTVGPLEVDINVNHSQVVLSSTEIDHLKNFHCVLFEDVLGVVKHFTMFDNENMEENYLIVPIDANKNIDWSIVNENQEILKIPHSSGDQPHEAASTTALAMMEYASNCSSNVVYNDDDWQLVKPNYRDTVYIVTEICRSLNPFSSFPTSDYQNYQHYYAEKHGLAITNFRQPLLEVKAISTNIDYIKPRGRSASSKRRERDNFEEHLVPELCERITFPRLYWLKAMYLPSVIHRLSQLLIAEDLRKRIVRETGLGVIEVANGAWPRLQIFEDNDKLDTSSASDKSMEDEEDNDFVDDTEHERDDVREQETIDDSEGFFQMLDSMKNAEPELPAPLEVDILSLESTAYGWSKDKEPIDLERNIEKIQLIDVEYYIQFTNVRSRNEEILKKKCEAYRFVKRPNIPAPKLQIADTDQTTVGTLLTGPTPLEIMYALTTKPARDAFNLERLETLGDSFLKYIVSAYLFERYPLYTEGKLTIFKGQVIGNRHLFYCGENKSIPGSLKIDDFEAKSNFTCPCFNVPREIQKIIRDENSSPNVLYEIYLSSDERKKGELSDKTKGISSETIKFWSQKGMSSHTRTENYLGVQIIKDKMVADSVEALIGVYLNAMGPAGATKLVKWFGILPADANVETILHGKARTSKLSTGDPDIHMPWAASIENTLEYKFKDRSFLLQAFTHPSYSNNNITTDYQRLEFLGDALIDYLITVHIYRSCGNLTPGDLTDLRSALVNNITFACLTVKYGLHTGLLAFCPTLTDAIDKFVSFQEEKGHKVGDDLHWILLEEDECNMAEYVEVPKILGDIFESIIGAIYLDTDKNLTKVWEILYSLMHQEIKNFSEKIPKDVVKCIHESQGAHPRFSKPEVLDNSSLMVALEVVIGGKKRLFHGFGATGKQAKRAAAKQALKFLHRTLPG</sequence>
<dbReference type="InterPro" id="IPR027417">
    <property type="entry name" value="P-loop_NTPase"/>
</dbReference>
<dbReference type="InterPro" id="IPR003100">
    <property type="entry name" value="PAZ_dom"/>
</dbReference>
<dbReference type="GO" id="GO:0046872">
    <property type="term" value="F:metal ion binding"/>
    <property type="evidence" value="ECO:0007669"/>
    <property type="project" value="UniProtKB-KW"/>
</dbReference>
<dbReference type="CDD" id="cd18034">
    <property type="entry name" value="DEXHc_dicer"/>
    <property type="match status" value="1"/>
</dbReference>
<dbReference type="InterPro" id="IPR014001">
    <property type="entry name" value="Helicase_ATP-bd"/>
</dbReference>
<keyword evidence="13" id="KW-0943">RNA-mediated gene silencing</keyword>
<name>A0A0C9RZ40_9HYME</name>
<dbReference type="Pfam" id="PF20931">
    <property type="entry name" value="Dicer_platform"/>
    <property type="match status" value="1"/>
</dbReference>
<dbReference type="CDD" id="cd15903">
    <property type="entry name" value="Dicer_PBD"/>
    <property type="match status" value="1"/>
</dbReference>
<dbReference type="InterPro" id="IPR036085">
    <property type="entry name" value="PAZ_dom_sf"/>
</dbReference>
<dbReference type="Pfam" id="PF20932">
    <property type="entry name" value="Dicer_dsRBD"/>
    <property type="match status" value="1"/>
</dbReference>
<evidence type="ECO:0000256" key="10">
    <source>
        <dbReference type="ARBA" id="ARBA00022840"/>
    </source>
</evidence>
<evidence type="ECO:0000256" key="2">
    <source>
        <dbReference type="ARBA" id="ARBA00001946"/>
    </source>
</evidence>
<evidence type="ECO:0000259" key="18">
    <source>
        <dbReference type="PROSITE" id="PS50137"/>
    </source>
</evidence>
<feature type="domain" description="Dicer dsRNA-binding fold" evidence="23">
    <location>
        <begin position="573"/>
        <end position="666"/>
    </location>
</feature>
<dbReference type="Pfam" id="PF00636">
    <property type="entry name" value="Ribonuclease_3"/>
    <property type="match status" value="2"/>
</dbReference>
<reference evidence="24" key="1">
    <citation type="submission" date="2015-01" db="EMBL/GenBank/DDBJ databases">
        <title>Transcriptome Assembly of Fopius arisanus.</title>
        <authorList>
            <person name="Geib S."/>
        </authorList>
    </citation>
    <scope>NUCLEOTIDE SEQUENCE</scope>
</reference>
<evidence type="ECO:0000259" key="19">
    <source>
        <dbReference type="PROSITE" id="PS50142"/>
    </source>
</evidence>
<dbReference type="SUPFAM" id="SSF52540">
    <property type="entry name" value="P-loop containing nucleoside triphosphate hydrolases"/>
    <property type="match status" value="1"/>
</dbReference>
<keyword evidence="12 16" id="KW-0694">RNA-binding</keyword>
<evidence type="ECO:0000256" key="9">
    <source>
        <dbReference type="ARBA" id="ARBA00022806"/>
    </source>
</evidence>
<dbReference type="PANTHER" id="PTHR14950">
    <property type="entry name" value="DICER-RELATED"/>
    <property type="match status" value="1"/>
</dbReference>
<dbReference type="InterPro" id="IPR005034">
    <property type="entry name" value="Dicer_dimerisation"/>
</dbReference>
<keyword evidence="8" id="KW-0378">Hydrolase</keyword>
<evidence type="ECO:0000256" key="13">
    <source>
        <dbReference type="ARBA" id="ARBA00023158"/>
    </source>
</evidence>
<dbReference type="Gene3D" id="3.30.160.20">
    <property type="match status" value="1"/>
</dbReference>
<protein>
    <submittedName>
        <fullName evidence="24">Dicer1_0 protein</fullName>
    </submittedName>
    <submittedName>
        <fullName evidence="25">Dicer1_2 protein</fullName>
    </submittedName>
    <submittedName>
        <fullName evidence="27">Endoribonuclease Dicer</fullName>
    </submittedName>
</protein>
<reference evidence="27" key="2">
    <citation type="submission" date="2025-04" db="UniProtKB">
        <authorList>
            <consortium name="RefSeq"/>
        </authorList>
    </citation>
    <scope>IDENTIFICATION</scope>
    <source>
        <strain evidence="27">USDA-PBARC FA_bdor</strain>
        <tissue evidence="27">Whole organism</tissue>
    </source>
</reference>
<evidence type="ECO:0000256" key="8">
    <source>
        <dbReference type="ARBA" id="ARBA00022801"/>
    </source>
</evidence>
<dbReference type="GO" id="GO:0070578">
    <property type="term" value="C:RISC-loading complex"/>
    <property type="evidence" value="ECO:0007669"/>
    <property type="project" value="TreeGrafter"/>
</dbReference>
<dbReference type="SMART" id="SM00949">
    <property type="entry name" value="PAZ"/>
    <property type="match status" value="1"/>
</dbReference>
<dbReference type="SUPFAM" id="SSF54768">
    <property type="entry name" value="dsRNA-binding domain-like"/>
    <property type="match status" value="1"/>
</dbReference>
<evidence type="ECO:0000256" key="4">
    <source>
        <dbReference type="ARBA" id="ARBA00022723"/>
    </source>
</evidence>
<comment type="cofactor">
    <cofactor evidence="1">
        <name>Mn(2+)</name>
        <dbReference type="ChEBI" id="CHEBI:29035"/>
    </cofactor>
</comment>
<keyword evidence="9" id="KW-0347">Helicase</keyword>
<keyword evidence="7" id="KW-0255">Endonuclease</keyword>
<dbReference type="PANTHER" id="PTHR14950:SF36">
    <property type="entry name" value="ENDORIBONUCLEASE DCR-2"/>
    <property type="match status" value="1"/>
</dbReference>
<dbReference type="RefSeq" id="XP_011300777.1">
    <property type="nucleotide sequence ID" value="XM_011302475.1"/>
</dbReference>
<evidence type="ECO:0000256" key="1">
    <source>
        <dbReference type="ARBA" id="ARBA00001936"/>
    </source>
</evidence>
<dbReference type="InterPro" id="IPR036389">
    <property type="entry name" value="RNase_III_sf"/>
</dbReference>
<dbReference type="GO" id="GO:0031054">
    <property type="term" value="P:pre-miRNA processing"/>
    <property type="evidence" value="ECO:0007669"/>
    <property type="project" value="InterPro"/>
</dbReference>
<dbReference type="OrthoDB" id="416741at2759"/>
<dbReference type="GO" id="GO:0005524">
    <property type="term" value="F:ATP binding"/>
    <property type="evidence" value="ECO:0007669"/>
    <property type="project" value="UniProtKB-KW"/>
</dbReference>
<dbReference type="GO" id="GO:0030422">
    <property type="term" value="P:siRNA processing"/>
    <property type="evidence" value="ECO:0007669"/>
    <property type="project" value="InterPro"/>
</dbReference>
<keyword evidence="26" id="KW-1185">Reference proteome</keyword>
<dbReference type="Pfam" id="PF00271">
    <property type="entry name" value="Helicase_C"/>
    <property type="match status" value="1"/>
</dbReference>
<proteinExistence type="inferred from homology"/>
<evidence type="ECO:0000256" key="3">
    <source>
        <dbReference type="ARBA" id="ARBA00022722"/>
    </source>
</evidence>
<dbReference type="InterPro" id="IPR006935">
    <property type="entry name" value="Helicase/UvrB_N"/>
</dbReference>
<dbReference type="InterPro" id="IPR000999">
    <property type="entry name" value="RNase_III_dom"/>
</dbReference>
<dbReference type="Pfam" id="PF04851">
    <property type="entry name" value="ResIII"/>
    <property type="match status" value="1"/>
</dbReference>
<dbReference type="Gene3D" id="2.170.260.10">
    <property type="entry name" value="paz domain"/>
    <property type="match status" value="1"/>
</dbReference>
<evidence type="ECO:0000313" key="27">
    <source>
        <dbReference type="RefSeq" id="XP_011300777.1"/>
    </source>
</evidence>
<dbReference type="PROSITE" id="PS51192">
    <property type="entry name" value="HELICASE_ATP_BIND_1"/>
    <property type="match status" value="1"/>
</dbReference>
<dbReference type="SMART" id="SM00535">
    <property type="entry name" value="RIBOc"/>
    <property type="match status" value="2"/>
</dbReference>
<evidence type="ECO:0000313" key="24">
    <source>
        <dbReference type="EMBL" id="JAG83088.1"/>
    </source>
</evidence>
<dbReference type="CDD" id="cd00593">
    <property type="entry name" value="RIBOc"/>
    <property type="match status" value="2"/>
</dbReference>
<accession>A0A9R1TYM8</accession>
<evidence type="ECO:0000256" key="7">
    <source>
        <dbReference type="ARBA" id="ARBA00022759"/>
    </source>
</evidence>
<keyword evidence="14" id="KW-0464">Manganese</keyword>
<evidence type="ECO:0000256" key="6">
    <source>
        <dbReference type="ARBA" id="ARBA00022741"/>
    </source>
</evidence>
<keyword evidence="11" id="KW-0460">Magnesium</keyword>
<evidence type="ECO:0000256" key="14">
    <source>
        <dbReference type="ARBA" id="ARBA00023211"/>
    </source>
</evidence>
<feature type="compositionally biased region" description="Basic and acidic residues" evidence="17">
    <location>
        <begin position="1064"/>
        <end position="1075"/>
    </location>
</feature>
<dbReference type="InterPro" id="IPR014720">
    <property type="entry name" value="dsRBD_dom"/>
</dbReference>
<dbReference type="Pfam" id="PF02170">
    <property type="entry name" value="PAZ"/>
    <property type="match status" value="1"/>
</dbReference>
<dbReference type="InterPro" id="IPR001650">
    <property type="entry name" value="Helicase_C-like"/>
</dbReference>
<dbReference type="PROSITE" id="PS50821">
    <property type="entry name" value="PAZ"/>
    <property type="match status" value="1"/>
</dbReference>
<dbReference type="EMBL" id="GBYB01013321">
    <property type="protein sequence ID" value="JAG83088.1"/>
    <property type="molecule type" value="Transcribed_RNA"/>
</dbReference>
<dbReference type="GO" id="GO:0006309">
    <property type="term" value="P:apoptotic DNA fragmentation"/>
    <property type="evidence" value="ECO:0007669"/>
    <property type="project" value="TreeGrafter"/>
</dbReference>
<dbReference type="GO" id="GO:0004530">
    <property type="term" value="F:deoxyribonuclease I activity"/>
    <property type="evidence" value="ECO:0007669"/>
    <property type="project" value="TreeGrafter"/>
</dbReference>
<comment type="cofactor">
    <cofactor evidence="2">
        <name>Mg(2+)</name>
        <dbReference type="ChEBI" id="CHEBI:18420"/>
    </cofactor>
</comment>
<dbReference type="PROSITE" id="PS50137">
    <property type="entry name" value="DS_RBD"/>
    <property type="match status" value="1"/>
</dbReference>
<dbReference type="Pfam" id="PF03368">
    <property type="entry name" value="Dicer_dimer"/>
    <property type="match status" value="1"/>
</dbReference>
<evidence type="ECO:0000256" key="17">
    <source>
        <dbReference type="SAM" id="MobiDB-lite"/>
    </source>
</evidence>
<evidence type="ECO:0000256" key="5">
    <source>
        <dbReference type="ARBA" id="ARBA00022737"/>
    </source>
</evidence>
<evidence type="ECO:0000256" key="15">
    <source>
        <dbReference type="ARBA" id="ARBA00035116"/>
    </source>
</evidence>
<dbReference type="FunFam" id="3.40.50.300:FF:000628">
    <property type="entry name" value="Endoribonuclease Dicer"/>
    <property type="match status" value="1"/>
</dbReference>
<keyword evidence="3" id="KW-0540">Nuclease</keyword>
<dbReference type="SUPFAM" id="SSF69065">
    <property type="entry name" value="RNase III domain-like"/>
    <property type="match status" value="2"/>
</dbReference>
<evidence type="ECO:0000259" key="21">
    <source>
        <dbReference type="PROSITE" id="PS51192"/>
    </source>
</evidence>
<dbReference type="InterPro" id="IPR044441">
    <property type="entry name" value="DICER_DSRM"/>
</dbReference>
<evidence type="ECO:0000313" key="26">
    <source>
        <dbReference type="Proteomes" id="UP000694866"/>
    </source>
</evidence>
<gene>
    <name evidence="24" type="primary">dicer1_0</name>
    <name evidence="27" type="synonym">Dcr-2</name>
    <name evidence="25" type="synonym">dicer1_2</name>
    <name evidence="25" type="ORF">g.45316</name>
    <name evidence="24" type="ORF">g.45339</name>
</gene>
<organism evidence="24">
    <name type="scientific">Fopius arisanus</name>
    <dbReference type="NCBI Taxonomy" id="64838"/>
    <lineage>
        <taxon>Eukaryota</taxon>
        <taxon>Metazoa</taxon>
        <taxon>Ecdysozoa</taxon>
        <taxon>Arthropoda</taxon>
        <taxon>Hexapoda</taxon>
        <taxon>Insecta</taxon>
        <taxon>Pterygota</taxon>
        <taxon>Neoptera</taxon>
        <taxon>Endopterygota</taxon>
        <taxon>Hymenoptera</taxon>
        <taxon>Apocrita</taxon>
        <taxon>Ichneumonoidea</taxon>
        <taxon>Braconidae</taxon>
        <taxon>Opiinae</taxon>
        <taxon>Fopius</taxon>
    </lineage>
</organism>
<dbReference type="FunFam" id="1.10.1520.10:FF:000005">
    <property type="entry name" value="Putative endoribonuclease dicer"/>
    <property type="match status" value="1"/>
</dbReference>
<dbReference type="GeneID" id="105265136"/>
<dbReference type="SMART" id="SM00487">
    <property type="entry name" value="DEXDc"/>
    <property type="match status" value="1"/>
</dbReference>
<feature type="domain" description="Helicase C-terminal" evidence="22">
    <location>
        <begin position="359"/>
        <end position="548"/>
    </location>
</feature>
<evidence type="ECO:0000259" key="23">
    <source>
        <dbReference type="PROSITE" id="PS51327"/>
    </source>
</evidence>
<evidence type="ECO:0000256" key="11">
    <source>
        <dbReference type="ARBA" id="ARBA00022842"/>
    </source>
</evidence>
<accession>A0A0C9RZ40</accession>
<dbReference type="PROSITE" id="PS51194">
    <property type="entry name" value="HELICASE_CTER"/>
    <property type="match status" value="1"/>
</dbReference>
<keyword evidence="6" id="KW-0547">Nucleotide-binding</keyword>
<dbReference type="GO" id="GO:0004525">
    <property type="term" value="F:ribonuclease III activity"/>
    <property type="evidence" value="ECO:0007669"/>
    <property type="project" value="InterPro"/>
</dbReference>
<dbReference type="InterPro" id="IPR048512">
    <property type="entry name" value="Dicer_platform"/>
</dbReference>
<keyword evidence="4" id="KW-0479">Metal-binding</keyword>
<evidence type="ECO:0000256" key="16">
    <source>
        <dbReference type="PROSITE-ProRule" id="PRU00657"/>
    </source>
</evidence>
<feature type="compositionally biased region" description="Acidic residues" evidence="17">
    <location>
        <begin position="1053"/>
        <end position="1063"/>
    </location>
</feature>
<dbReference type="PROSITE" id="PS51327">
    <property type="entry name" value="DICER_DSRBF"/>
    <property type="match status" value="1"/>
</dbReference>
<dbReference type="SMART" id="SM00490">
    <property type="entry name" value="HELICc"/>
    <property type="match status" value="1"/>
</dbReference>
<dbReference type="Gene3D" id="3.30.160.380">
    <property type="entry name" value="Dicer dimerisation domain"/>
    <property type="match status" value="1"/>
</dbReference>
<dbReference type="EMBL" id="GBYB01013322">
    <property type="protein sequence ID" value="JAG83089.1"/>
    <property type="molecule type" value="Transcribed_RNA"/>
</dbReference>
<evidence type="ECO:0000256" key="12">
    <source>
        <dbReference type="ARBA" id="ARBA00022884"/>
    </source>
</evidence>